<organism evidence="1 2">
    <name type="scientific">Sorangium cellulosum</name>
    <name type="common">Polyangium cellulosum</name>
    <dbReference type="NCBI Taxonomy" id="56"/>
    <lineage>
        <taxon>Bacteria</taxon>
        <taxon>Pseudomonadati</taxon>
        <taxon>Myxococcota</taxon>
        <taxon>Polyangia</taxon>
        <taxon>Polyangiales</taxon>
        <taxon>Polyangiaceae</taxon>
        <taxon>Sorangium</taxon>
    </lineage>
</organism>
<proteinExistence type="predicted"/>
<dbReference type="Gene3D" id="3.30.2310.20">
    <property type="entry name" value="RelE-like"/>
    <property type="match status" value="1"/>
</dbReference>
<name>A0A150SWV6_SORCE</name>
<evidence type="ECO:0008006" key="3">
    <source>
        <dbReference type="Google" id="ProtNLM"/>
    </source>
</evidence>
<dbReference type="AlphaFoldDB" id="A0A150SWV6"/>
<dbReference type="Proteomes" id="UP000075635">
    <property type="component" value="Unassembled WGS sequence"/>
</dbReference>
<accession>A0A150SWV6</accession>
<evidence type="ECO:0000313" key="2">
    <source>
        <dbReference type="Proteomes" id="UP000075635"/>
    </source>
</evidence>
<evidence type="ECO:0000313" key="1">
    <source>
        <dbReference type="EMBL" id="KYF96860.1"/>
    </source>
</evidence>
<reference evidence="1 2" key="1">
    <citation type="submission" date="2014-02" db="EMBL/GenBank/DDBJ databases">
        <title>The small core and large imbalanced accessory genome model reveals a collaborative survival strategy of Sorangium cellulosum strains in nature.</title>
        <authorList>
            <person name="Han K."/>
            <person name="Peng R."/>
            <person name="Blom J."/>
            <person name="Li Y.-Z."/>
        </authorList>
    </citation>
    <scope>NUCLEOTIDE SEQUENCE [LARGE SCALE GENOMIC DNA]</scope>
    <source>
        <strain evidence="1 2">So0011-07</strain>
    </source>
</reference>
<dbReference type="EMBL" id="JEMB01000486">
    <property type="protein sequence ID" value="KYF96860.1"/>
    <property type="molecule type" value="Genomic_DNA"/>
</dbReference>
<sequence length="107" mass="12173">MNVRFLGSSAEHARAADAWWRENRQAAPSLFAEELAAALRMLRNVPETGAPYGPQANDGVRRVLLSRTQYHVYYAYVPEERLIGVLAIWSCLRGKPPSLRHARELKR</sequence>
<comment type="caution">
    <text evidence="1">The sequence shown here is derived from an EMBL/GenBank/DDBJ whole genome shotgun (WGS) entry which is preliminary data.</text>
</comment>
<protein>
    <recommendedName>
        <fullName evidence="3">Plasmid stabilization protein</fullName>
    </recommendedName>
</protein>
<gene>
    <name evidence="1" type="ORF">BE17_05580</name>
</gene>
<dbReference type="InterPro" id="IPR035093">
    <property type="entry name" value="RelE/ParE_toxin_dom_sf"/>
</dbReference>